<evidence type="ECO:0000313" key="3">
    <source>
        <dbReference type="Proteomes" id="UP000509510"/>
    </source>
</evidence>
<sequence>MAESRDTKIMDDPSLDDTKNANLDISKEDEKNEKQTVEISAKEYKELLAAKRYQDEVEEGKPRKKPKHDDAHLSLAARAYL</sequence>
<feature type="region of interest" description="Disordered" evidence="1">
    <location>
        <begin position="55"/>
        <end position="81"/>
    </location>
</feature>
<name>A0A7H8QKQ8_TALRU</name>
<dbReference type="EMBL" id="CP055898">
    <property type="protein sequence ID" value="QKX54458.1"/>
    <property type="molecule type" value="Genomic_DNA"/>
</dbReference>
<accession>A0A7H8QKQ8</accession>
<feature type="region of interest" description="Disordered" evidence="1">
    <location>
        <begin position="1"/>
        <end position="38"/>
    </location>
</feature>
<feature type="compositionally biased region" description="Basic and acidic residues" evidence="1">
    <location>
        <begin position="55"/>
        <end position="72"/>
    </location>
</feature>
<dbReference type="RefSeq" id="XP_035340637.1">
    <property type="nucleotide sequence ID" value="XM_035484744.1"/>
</dbReference>
<evidence type="ECO:0000256" key="1">
    <source>
        <dbReference type="SAM" id="MobiDB-lite"/>
    </source>
</evidence>
<gene>
    <name evidence="2" type="ORF">TRUGW13939_01544</name>
</gene>
<dbReference type="KEGG" id="trg:TRUGW13939_01544"/>
<dbReference type="GeneID" id="55989055"/>
<protein>
    <submittedName>
        <fullName evidence="2">Uncharacterized protein</fullName>
    </submittedName>
</protein>
<keyword evidence="3" id="KW-1185">Reference proteome</keyword>
<proteinExistence type="predicted"/>
<organism evidence="2 3">
    <name type="scientific">Talaromyces rugulosus</name>
    <name type="common">Penicillium rugulosum</name>
    <dbReference type="NCBI Taxonomy" id="121627"/>
    <lineage>
        <taxon>Eukaryota</taxon>
        <taxon>Fungi</taxon>
        <taxon>Dikarya</taxon>
        <taxon>Ascomycota</taxon>
        <taxon>Pezizomycotina</taxon>
        <taxon>Eurotiomycetes</taxon>
        <taxon>Eurotiomycetidae</taxon>
        <taxon>Eurotiales</taxon>
        <taxon>Trichocomaceae</taxon>
        <taxon>Talaromyces</taxon>
        <taxon>Talaromyces sect. Islandici</taxon>
    </lineage>
</organism>
<evidence type="ECO:0000313" key="2">
    <source>
        <dbReference type="EMBL" id="QKX54458.1"/>
    </source>
</evidence>
<reference evidence="3" key="1">
    <citation type="submission" date="2020-06" db="EMBL/GenBank/DDBJ databases">
        <title>A chromosome-scale genome assembly of Talaromyces rugulosus W13939.</title>
        <authorList>
            <person name="Wang B."/>
            <person name="Guo L."/>
            <person name="Ye K."/>
            <person name="Wang L."/>
        </authorList>
    </citation>
    <scope>NUCLEOTIDE SEQUENCE [LARGE SCALE GENOMIC DNA]</scope>
    <source>
        <strain evidence="3">W13939</strain>
    </source>
</reference>
<dbReference type="AlphaFoldDB" id="A0A7H8QKQ8"/>
<dbReference type="Proteomes" id="UP000509510">
    <property type="component" value="Chromosome I"/>
</dbReference>